<dbReference type="Proteomes" id="UP001143856">
    <property type="component" value="Unassembled WGS sequence"/>
</dbReference>
<dbReference type="EMBL" id="JAPDGR010002343">
    <property type="protein sequence ID" value="KAJ2976308.1"/>
    <property type="molecule type" value="Genomic_DNA"/>
</dbReference>
<proteinExistence type="predicted"/>
<gene>
    <name evidence="1" type="ORF">NUW58_g8118</name>
</gene>
<evidence type="ECO:0000313" key="1">
    <source>
        <dbReference type="EMBL" id="KAJ2976308.1"/>
    </source>
</evidence>
<organism evidence="1 2">
    <name type="scientific">Xylaria curta</name>
    <dbReference type="NCBI Taxonomy" id="42375"/>
    <lineage>
        <taxon>Eukaryota</taxon>
        <taxon>Fungi</taxon>
        <taxon>Dikarya</taxon>
        <taxon>Ascomycota</taxon>
        <taxon>Pezizomycotina</taxon>
        <taxon>Sordariomycetes</taxon>
        <taxon>Xylariomycetidae</taxon>
        <taxon>Xylariales</taxon>
        <taxon>Xylariaceae</taxon>
        <taxon>Xylaria</taxon>
    </lineage>
</organism>
<reference evidence="1" key="1">
    <citation type="submission" date="2022-10" db="EMBL/GenBank/DDBJ databases">
        <title>Genome Sequence of Xylaria curta.</title>
        <authorList>
            <person name="Buettner E."/>
        </authorList>
    </citation>
    <scope>NUCLEOTIDE SEQUENCE</scope>
    <source>
        <strain evidence="1">Babe10</strain>
    </source>
</reference>
<keyword evidence="2" id="KW-1185">Reference proteome</keyword>
<protein>
    <submittedName>
        <fullName evidence="1">Uncharacterized protein</fullName>
    </submittedName>
</protein>
<name>A0ACC1ND10_9PEZI</name>
<sequence length="200" mass="22190">MEIPMDDSSRQRYEAKASQLRIELKQFEADWASRNGGKKPGRQDIKQNPSIASKYKKYNHVRDVLAGKLPGTPPRPRKRTSEDDSSQTPSKRSKSTRTPSKVHVSNIEDGIFQTPSARTLFSPSMPTSIGPTPQKNGRILGMFDLLEDNTENEPPNKDVAGIDPKIQATPSKRPASAMEESKLGRTPMSSSKRNMLNASI</sequence>
<comment type="caution">
    <text evidence="1">The sequence shown here is derived from an EMBL/GenBank/DDBJ whole genome shotgun (WGS) entry which is preliminary data.</text>
</comment>
<accession>A0ACC1ND10</accession>
<evidence type="ECO:0000313" key="2">
    <source>
        <dbReference type="Proteomes" id="UP001143856"/>
    </source>
</evidence>